<reference evidence="1 2" key="1">
    <citation type="submission" date="2016-08" db="EMBL/GenBank/DDBJ databases">
        <title>A Parts List for Fungal Cellulosomes Revealed by Comparative Genomics.</title>
        <authorList>
            <consortium name="DOE Joint Genome Institute"/>
            <person name="Haitjema C.H."/>
            <person name="Gilmore S.P."/>
            <person name="Henske J.K."/>
            <person name="Solomon K.V."/>
            <person name="De Groot R."/>
            <person name="Kuo A."/>
            <person name="Mondo S.J."/>
            <person name="Salamov A.A."/>
            <person name="Labutti K."/>
            <person name="Zhao Z."/>
            <person name="Chiniquy J."/>
            <person name="Barry K."/>
            <person name="Brewer H.M."/>
            <person name="Purvine S.O."/>
            <person name="Wright A.T."/>
            <person name="Boxma B."/>
            <person name="Van Alen T."/>
            <person name="Hackstein J.H."/>
            <person name="Baker S.E."/>
            <person name="Grigoriev I.V."/>
            <person name="O'Malley M.A."/>
        </authorList>
    </citation>
    <scope>NUCLEOTIDE SEQUENCE [LARGE SCALE GENOMIC DNA]</scope>
    <source>
        <strain evidence="1 2">G1</strain>
    </source>
</reference>
<dbReference type="EMBL" id="MCOG01000133">
    <property type="protein sequence ID" value="ORY39222.1"/>
    <property type="molecule type" value="Genomic_DNA"/>
</dbReference>
<proteinExistence type="predicted"/>
<sequence length="60" mass="6983">MIPLLIFQSIHFLSFSAPYEPFKSVSTTFTILAFLINWIMTSHFSLSVKSHLPSSTYFYF</sequence>
<dbReference type="AlphaFoldDB" id="A0A1Y2BWS5"/>
<gene>
    <name evidence="1" type="ORF">LY90DRAFT_46198</name>
</gene>
<accession>A0A1Y2BWS5</accession>
<evidence type="ECO:0000313" key="2">
    <source>
        <dbReference type="Proteomes" id="UP000193920"/>
    </source>
</evidence>
<name>A0A1Y2BWS5_9FUNG</name>
<evidence type="ECO:0000313" key="1">
    <source>
        <dbReference type="EMBL" id="ORY39222.1"/>
    </source>
</evidence>
<protein>
    <submittedName>
        <fullName evidence="1">Uncharacterized protein</fullName>
    </submittedName>
</protein>
<keyword evidence="2" id="KW-1185">Reference proteome</keyword>
<dbReference type="Proteomes" id="UP000193920">
    <property type="component" value="Unassembled WGS sequence"/>
</dbReference>
<comment type="caution">
    <text evidence="1">The sequence shown here is derived from an EMBL/GenBank/DDBJ whole genome shotgun (WGS) entry which is preliminary data.</text>
</comment>
<organism evidence="1 2">
    <name type="scientific">Neocallimastix californiae</name>
    <dbReference type="NCBI Taxonomy" id="1754190"/>
    <lineage>
        <taxon>Eukaryota</taxon>
        <taxon>Fungi</taxon>
        <taxon>Fungi incertae sedis</taxon>
        <taxon>Chytridiomycota</taxon>
        <taxon>Chytridiomycota incertae sedis</taxon>
        <taxon>Neocallimastigomycetes</taxon>
        <taxon>Neocallimastigales</taxon>
        <taxon>Neocallimastigaceae</taxon>
        <taxon>Neocallimastix</taxon>
    </lineage>
</organism>